<feature type="domain" description="Integrase catalytic" evidence="1">
    <location>
        <begin position="159"/>
        <end position="333"/>
    </location>
</feature>
<name>D6AA47_STRV1</name>
<evidence type="ECO:0000313" key="2">
    <source>
        <dbReference type="EMBL" id="EFE72142.2"/>
    </source>
</evidence>
<dbReference type="Pfam" id="PF13565">
    <property type="entry name" value="HTH_32"/>
    <property type="match status" value="1"/>
</dbReference>
<dbReference type="GO" id="GO:0015074">
    <property type="term" value="P:DNA integration"/>
    <property type="evidence" value="ECO:0007669"/>
    <property type="project" value="InterPro"/>
</dbReference>
<proteinExistence type="predicted"/>
<organism evidence="2 3">
    <name type="scientific">Streptomyces viridosporus (strain ATCC 14672 / DSM 40746 / JCM 4963 / KCTC 9882 / NRRL B-12104 / FH 1290)</name>
    <name type="common">Streptomyces ghanaensis</name>
    <dbReference type="NCBI Taxonomy" id="566461"/>
    <lineage>
        <taxon>Bacteria</taxon>
        <taxon>Bacillati</taxon>
        <taxon>Actinomycetota</taxon>
        <taxon>Actinomycetes</taxon>
        <taxon>Kitasatosporales</taxon>
        <taxon>Streptomycetaceae</taxon>
        <taxon>Streptomyces</taxon>
    </lineage>
</organism>
<dbReference type="Proteomes" id="UP000003824">
    <property type="component" value="Unassembled WGS sequence"/>
</dbReference>
<dbReference type="EMBL" id="DS999641">
    <property type="protein sequence ID" value="EFE72142.2"/>
    <property type="molecule type" value="Genomic_DNA"/>
</dbReference>
<dbReference type="InterPro" id="IPR050900">
    <property type="entry name" value="Transposase_IS3/IS150/IS904"/>
</dbReference>
<dbReference type="GO" id="GO:0003676">
    <property type="term" value="F:nucleic acid binding"/>
    <property type="evidence" value="ECO:0007669"/>
    <property type="project" value="InterPro"/>
</dbReference>
<dbReference type="Pfam" id="PF13683">
    <property type="entry name" value="rve_3"/>
    <property type="match status" value="1"/>
</dbReference>
<dbReference type="InterPro" id="IPR036397">
    <property type="entry name" value="RNaseH_sf"/>
</dbReference>
<evidence type="ECO:0000259" key="1">
    <source>
        <dbReference type="PROSITE" id="PS50994"/>
    </source>
</evidence>
<sequence length="361" mass="41158">MPLSIVTALVRNLITVPAAVLRSRVAKDAEVLALRHENAVLRRQIARVRYEPADRIWLAVLSRLIPRERRRQVFAVTPTTLPAWHRRFVARKWTHPQRSRPGRPSTAPTVKQLILRLARENHAWGHRRIQGELARLGYSIAPSTVWEILRAAGIAPAPQRSGPPRREFLTAQAHGILAADFLHLGTLSLKRLYALVFIEHDTRRIHLAGVTAHPTAQWTVQQARNLAMALDRRMDSLRFLLRDRDSRYTSAFDAVFEADDVEVLLSPPRAPEANAICERAVGTLRREVLDRVLIYNEAHSVKVLTEYIQHYNQHRPHQSRRQLSPDSAEPPAPAIVADLQNHRIRRESILGGLINQYYHAA</sequence>
<dbReference type="PROSITE" id="PS50994">
    <property type="entry name" value="INTEGRASE"/>
    <property type="match status" value="1"/>
</dbReference>
<dbReference type="PANTHER" id="PTHR46889:SF5">
    <property type="entry name" value="INTEGRASE PROTEIN"/>
    <property type="match status" value="1"/>
</dbReference>
<dbReference type="InterPro" id="IPR009057">
    <property type="entry name" value="Homeodomain-like_sf"/>
</dbReference>
<dbReference type="Gene3D" id="3.30.420.10">
    <property type="entry name" value="Ribonuclease H-like superfamily/Ribonuclease H"/>
    <property type="match status" value="1"/>
</dbReference>
<dbReference type="RefSeq" id="WP_004993573.1">
    <property type="nucleotide sequence ID" value="NZ_DS999641.1"/>
</dbReference>
<dbReference type="PANTHER" id="PTHR46889">
    <property type="entry name" value="TRANSPOSASE INSF FOR INSERTION SEQUENCE IS3B-RELATED"/>
    <property type="match status" value="1"/>
</dbReference>
<dbReference type="InterPro" id="IPR012337">
    <property type="entry name" value="RNaseH-like_sf"/>
</dbReference>
<reference evidence="3" key="1">
    <citation type="submission" date="2008-12" db="EMBL/GenBank/DDBJ databases">
        <title>Annotation of Streptomyces ghanaensis ATCC 14672.</title>
        <authorList>
            <consortium name="The Broad Institute Genome Sequencing Platform"/>
            <consortium name="Broad Institute Microbial Sequencing Center"/>
            <person name="Fischbach M."/>
            <person name="Ward D."/>
            <person name="Young S."/>
            <person name="Kodira C.D."/>
            <person name="Zeng Q."/>
            <person name="Koehrsen M."/>
            <person name="Godfrey P."/>
            <person name="Alvarado L."/>
            <person name="Berlin A.M."/>
            <person name="Borenstein D."/>
            <person name="Chen Z."/>
            <person name="Engels R."/>
            <person name="Freedman E."/>
            <person name="Gellesch M."/>
            <person name="Goldberg J."/>
            <person name="Griggs A."/>
            <person name="Gujja S."/>
            <person name="Heiman D.I."/>
            <person name="Hepburn T.A."/>
            <person name="Howarth C."/>
            <person name="Jen D."/>
            <person name="Larson L."/>
            <person name="Lewis B."/>
            <person name="Mehta T."/>
            <person name="Park D."/>
            <person name="Pearson M."/>
            <person name="Roberts A."/>
            <person name="Saif S."/>
            <person name="Shea T.D."/>
            <person name="Shenoy N."/>
            <person name="Sisk P."/>
            <person name="Stolte C."/>
            <person name="Sykes S.N."/>
            <person name="Walk T."/>
            <person name="White J."/>
            <person name="Yandava C."/>
            <person name="Straight P."/>
            <person name="Clardy J."/>
            <person name="Hung D."/>
            <person name="Kolter R."/>
            <person name="Mekalanos J."/>
            <person name="Walker S."/>
            <person name="Walsh C.T."/>
            <person name="Wieland B.L.C."/>
            <person name="Ilzarbe M."/>
            <person name="Galagan J."/>
            <person name="Nusbaum C."/>
            <person name="Birren B."/>
        </authorList>
    </citation>
    <scope>NUCLEOTIDE SEQUENCE [LARGE SCALE GENOMIC DNA]</scope>
    <source>
        <strain evidence="3">ATCC 14672 / DSM 40746 / JCM 4963 / KCTC 9882 / NRRL B-12104 / FH 1290</strain>
    </source>
</reference>
<dbReference type="SUPFAM" id="SSF46689">
    <property type="entry name" value="Homeodomain-like"/>
    <property type="match status" value="1"/>
</dbReference>
<gene>
    <name evidence="2" type="ORF">SSFG_07377</name>
</gene>
<protein>
    <submittedName>
        <fullName evidence="2">Integrase catalytic region</fullName>
    </submittedName>
</protein>
<dbReference type="SUPFAM" id="SSF53098">
    <property type="entry name" value="Ribonuclease H-like"/>
    <property type="match status" value="1"/>
</dbReference>
<dbReference type="AlphaFoldDB" id="D6AA47"/>
<evidence type="ECO:0000313" key="3">
    <source>
        <dbReference type="Proteomes" id="UP000003824"/>
    </source>
</evidence>
<dbReference type="InterPro" id="IPR001584">
    <property type="entry name" value="Integrase_cat-core"/>
</dbReference>
<accession>D6AA47</accession>
<dbReference type="eggNOG" id="COG2801">
    <property type="taxonomic scope" value="Bacteria"/>
</dbReference>